<dbReference type="OrthoDB" id="1739831at2"/>
<dbReference type="RefSeq" id="WP_053417785.1">
    <property type="nucleotide sequence ID" value="NZ_JAYWMB010000001.1"/>
</dbReference>
<comment type="caution">
    <text evidence="1">The sequence shown here is derived from an EMBL/GenBank/DDBJ whole genome shotgun (WGS) entry which is preliminary data.</text>
</comment>
<dbReference type="PATRIC" id="fig|263475.3.peg.4241"/>
<dbReference type="STRING" id="263475.AMD00_14850"/>
<dbReference type="Proteomes" id="UP000036867">
    <property type="component" value="Unassembled WGS sequence"/>
</dbReference>
<proteinExistence type="predicted"/>
<dbReference type="NCBIfam" id="TIGR03826">
    <property type="entry name" value="YvyF"/>
    <property type="match status" value="1"/>
</dbReference>
<evidence type="ECO:0000313" key="1">
    <source>
        <dbReference type="EMBL" id="KOO49615.1"/>
    </source>
</evidence>
<evidence type="ECO:0008006" key="3">
    <source>
        <dbReference type="Google" id="ProtNLM"/>
    </source>
</evidence>
<gene>
    <name evidence="1" type="ORF">AMD00_14850</name>
</gene>
<reference evidence="2" key="1">
    <citation type="submission" date="2015-08" db="EMBL/GenBank/DDBJ databases">
        <title>Fjat-10028 dsm 16317.</title>
        <authorList>
            <person name="Liu B."/>
            <person name="Wang J."/>
            <person name="Zhu Y."/>
            <person name="Liu G."/>
            <person name="Chen Q."/>
            <person name="Chen Z."/>
            <person name="Lan J."/>
            <person name="Che J."/>
            <person name="Ge C."/>
            <person name="Shi H."/>
            <person name="Pan Z."/>
            <person name="Liu X."/>
        </authorList>
    </citation>
    <scope>NUCLEOTIDE SEQUENCE [LARGE SCALE GENOMIC DNA]</scope>
    <source>
        <strain evidence="2">DSM 16317</strain>
    </source>
</reference>
<protein>
    <recommendedName>
        <fullName evidence="3">Flagellar protein</fullName>
    </recommendedName>
</protein>
<evidence type="ECO:0000313" key="2">
    <source>
        <dbReference type="Proteomes" id="UP000036867"/>
    </source>
</evidence>
<name>A0A0M0LEU2_9BACL</name>
<keyword evidence="2" id="KW-1185">Reference proteome</keyword>
<dbReference type="GeneID" id="301137377"/>
<dbReference type="AlphaFoldDB" id="A0A0M0LEU2"/>
<accession>A0A0M0LEU2</accession>
<dbReference type="EMBL" id="LILB01000005">
    <property type="protein sequence ID" value="KOO49615.1"/>
    <property type="molecule type" value="Genomic_DNA"/>
</dbReference>
<sequence>MGELRSCPKCGDFYNYTGIREVCGKCAQEEEKMYEDVYRFLRKRDNRSATIEQIVDATGVEEDLLHKWVRKGRLQPAMFPNLGYPCDSCGALTTKGKLCINCQTELKSELNKFEAAREFRESVEESERTTYYADSNKKKQ</sequence>
<organism evidence="1 2">
    <name type="scientific">Viridibacillus arvi</name>
    <dbReference type="NCBI Taxonomy" id="263475"/>
    <lineage>
        <taxon>Bacteria</taxon>
        <taxon>Bacillati</taxon>
        <taxon>Bacillota</taxon>
        <taxon>Bacilli</taxon>
        <taxon>Bacillales</taxon>
        <taxon>Caryophanaceae</taxon>
        <taxon>Viridibacillus</taxon>
    </lineage>
</organism>
<dbReference type="InterPro" id="IPR022258">
    <property type="entry name" value="Flagellar_operon_YvyF"/>
</dbReference>